<protein>
    <submittedName>
        <fullName evidence="2">60S ribosomal protein L10</fullName>
    </submittedName>
</protein>
<evidence type="ECO:0000313" key="3">
    <source>
        <dbReference type="Proteomes" id="UP000187203"/>
    </source>
</evidence>
<accession>A0A1R3I296</accession>
<dbReference type="EMBL" id="AWUE01019061">
    <property type="protein sequence ID" value="OMO76698.1"/>
    <property type="molecule type" value="Genomic_DNA"/>
</dbReference>
<evidence type="ECO:0000256" key="1">
    <source>
        <dbReference type="SAM" id="SignalP"/>
    </source>
</evidence>
<feature type="chain" id="PRO_5012706627" evidence="1">
    <location>
        <begin position="32"/>
        <end position="121"/>
    </location>
</feature>
<keyword evidence="2" id="KW-0687">Ribonucleoprotein</keyword>
<proteinExistence type="predicted"/>
<sequence length="121" mass="13473">MAASNLKGLVGVVLMLWAFGMVVDLLPPASALDGCSDVDEMMQECFKQDHITPTCCQKLSELKGSSNFGYCVHAVNYERSYVSWLVLDQALNLISSDVCVNYDTTQVHVRLNFNWYKSLIG</sequence>
<keyword evidence="1" id="KW-0732">Signal</keyword>
<dbReference type="Proteomes" id="UP000187203">
    <property type="component" value="Unassembled WGS sequence"/>
</dbReference>
<gene>
    <name evidence="2" type="ORF">COLO4_25485</name>
</gene>
<keyword evidence="2" id="KW-0689">Ribosomal protein</keyword>
<organism evidence="2 3">
    <name type="scientific">Corchorus olitorius</name>
    <dbReference type="NCBI Taxonomy" id="93759"/>
    <lineage>
        <taxon>Eukaryota</taxon>
        <taxon>Viridiplantae</taxon>
        <taxon>Streptophyta</taxon>
        <taxon>Embryophyta</taxon>
        <taxon>Tracheophyta</taxon>
        <taxon>Spermatophyta</taxon>
        <taxon>Magnoliopsida</taxon>
        <taxon>eudicotyledons</taxon>
        <taxon>Gunneridae</taxon>
        <taxon>Pentapetalae</taxon>
        <taxon>rosids</taxon>
        <taxon>malvids</taxon>
        <taxon>Malvales</taxon>
        <taxon>Malvaceae</taxon>
        <taxon>Grewioideae</taxon>
        <taxon>Apeibeae</taxon>
        <taxon>Corchorus</taxon>
    </lineage>
</organism>
<comment type="caution">
    <text evidence="2">The sequence shown here is derived from an EMBL/GenBank/DDBJ whole genome shotgun (WGS) entry which is preliminary data.</text>
</comment>
<feature type="signal peptide" evidence="1">
    <location>
        <begin position="1"/>
        <end position="31"/>
    </location>
</feature>
<evidence type="ECO:0000313" key="2">
    <source>
        <dbReference type="EMBL" id="OMO76698.1"/>
    </source>
</evidence>
<reference evidence="3" key="1">
    <citation type="submission" date="2013-09" db="EMBL/GenBank/DDBJ databases">
        <title>Corchorus olitorius genome sequencing.</title>
        <authorList>
            <person name="Alam M."/>
            <person name="Haque M.S."/>
            <person name="Islam M.S."/>
            <person name="Emdad E.M."/>
            <person name="Islam M.M."/>
            <person name="Ahmed B."/>
            <person name="Halim A."/>
            <person name="Hossen Q.M.M."/>
            <person name="Hossain M.Z."/>
            <person name="Ahmed R."/>
            <person name="Khan M.M."/>
            <person name="Islam R."/>
            <person name="Rashid M.M."/>
            <person name="Khan S.A."/>
            <person name="Rahman M.S."/>
            <person name="Alam M."/>
            <person name="Yahiya A.S."/>
            <person name="Khan M.S."/>
            <person name="Azam M.S."/>
            <person name="Haque T."/>
            <person name="Lashkar M.Z.H."/>
            <person name="Akhand A.I."/>
            <person name="Morshed G."/>
            <person name="Roy S."/>
            <person name="Uddin K.S."/>
            <person name="Rabeya T."/>
            <person name="Hossain A.S."/>
            <person name="Chowdhury A."/>
            <person name="Snigdha A.R."/>
            <person name="Mortoza M.S."/>
            <person name="Matin S.A."/>
            <person name="Hoque S.M.E."/>
            <person name="Islam M.K."/>
            <person name="Roy D.K."/>
            <person name="Haider R."/>
            <person name="Moosa M.M."/>
            <person name="Elias S.M."/>
            <person name="Hasan A.M."/>
            <person name="Jahan S."/>
            <person name="Shafiuddin M."/>
            <person name="Mahmood N."/>
            <person name="Shommy N.S."/>
        </authorList>
    </citation>
    <scope>NUCLEOTIDE SEQUENCE [LARGE SCALE GENOMIC DNA]</scope>
    <source>
        <strain evidence="3">cv. O-4</strain>
    </source>
</reference>
<dbReference type="GO" id="GO:0005840">
    <property type="term" value="C:ribosome"/>
    <property type="evidence" value="ECO:0007669"/>
    <property type="project" value="UniProtKB-KW"/>
</dbReference>
<keyword evidence="3" id="KW-1185">Reference proteome</keyword>
<dbReference type="AlphaFoldDB" id="A0A1R3I296"/>
<name>A0A1R3I296_9ROSI</name>